<protein>
    <submittedName>
        <fullName evidence="2">Uncharacterized protein</fullName>
    </submittedName>
</protein>
<dbReference type="EnsemblPlants" id="OPUNC12G11110.1">
    <property type="protein sequence ID" value="OPUNC12G11110.1"/>
    <property type="gene ID" value="OPUNC12G11110"/>
</dbReference>
<reference evidence="2" key="1">
    <citation type="submission" date="2015-04" db="UniProtKB">
        <authorList>
            <consortium name="EnsemblPlants"/>
        </authorList>
    </citation>
    <scope>IDENTIFICATION</scope>
</reference>
<name>A0A0E0MMI5_ORYPU</name>
<evidence type="ECO:0000313" key="2">
    <source>
        <dbReference type="EnsemblPlants" id="OPUNC12G11110.1"/>
    </source>
</evidence>
<sequence length="210" mass="22589">MATIAIRESMAGGVDRCHRDGSLISSNNATPPLPIRIHNMILIPVIVTGSFILDSDELRQQSLLHLLMYQQSECESNIPSGTEEGRLWAVEEGARLRWLWAEEKGAAGGGLGYSGRRRGVSVATFDLVEFAGVGAAESHHCVPIPAAGRSPRRSFSPSVSMTTDGEEAGERHVDETGGAVKDRGTRRSPFPGDGNQMTTMALLGETDERC</sequence>
<dbReference type="Proteomes" id="UP000026962">
    <property type="component" value="Chromosome 12"/>
</dbReference>
<proteinExistence type="predicted"/>
<dbReference type="HOGENOM" id="CLU_1311911_0_0_1"/>
<dbReference type="Gramene" id="OPUNC12G11110.1">
    <property type="protein sequence ID" value="OPUNC12G11110.1"/>
    <property type="gene ID" value="OPUNC12G11110"/>
</dbReference>
<evidence type="ECO:0000256" key="1">
    <source>
        <dbReference type="SAM" id="MobiDB-lite"/>
    </source>
</evidence>
<organism evidence="2">
    <name type="scientific">Oryza punctata</name>
    <name type="common">Red rice</name>
    <dbReference type="NCBI Taxonomy" id="4537"/>
    <lineage>
        <taxon>Eukaryota</taxon>
        <taxon>Viridiplantae</taxon>
        <taxon>Streptophyta</taxon>
        <taxon>Embryophyta</taxon>
        <taxon>Tracheophyta</taxon>
        <taxon>Spermatophyta</taxon>
        <taxon>Magnoliopsida</taxon>
        <taxon>Liliopsida</taxon>
        <taxon>Poales</taxon>
        <taxon>Poaceae</taxon>
        <taxon>BOP clade</taxon>
        <taxon>Oryzoideae</taxon>
        <taxon>Oryzeae</taxon>
        <taxon>Oryzinae</taxon>
        <taxon>Oryza</taxon>
    </lineage>
</organism>
<feature type="region of interest" description="Disordered" evidence="1">
    <location>
        <begin position="147"/>
        <end position="210"/>
    </location>
</feature>
<evidence type="ECO:0000313" key="3">
    <source>
        <dbReference type="Proteomes" id="UP000026962"/>
    </source>
</evidence>
<keyword evidence="3" id="KW-1185">Reference proteome</keyword>
<reference evidence="2" key="2">
    <citation type="submission" date="2018-05" db="EMBL/GenBank/DDBJ databases">
        <title>OpunRS2 (Oryza punctata Reference Sequence Version 2).</title>
        <authorList>
            <person name="Zhang J."/>
            <person name="Kudrna D."/>
            <person name="Lee S."/>
            <person name="Talag J."/>
            <person name="Welchert J."/>
            <person name="Wing R.A."/>
        </authorList>
    </citation>
    <scope>NUCLEOTIDE SEQUENCE [LARGE SCALE GENOMIC DNA]</scope>
</reference>
<dbReference type="AlphaFoldDB" id="A0A0E0MMI5"/>
<accession>A0A0E0MMI5</accession>
<feature type="compositionally biased region" description="Basic and acidic residues" evidence="1">
    <location>
        <begin position="168"/>
        <end position="185"/>
    </location>
</feature>